<feature type="transmembrane region" description="Helical" evidence="1">
    <location>
        <begin position="20"/>
        <end position="42"/>
    </location>
</feature>
<gene>
    <name evidence="2" type="ORF">GOQ27_04240</name>
</gene>
<proteinExistence type="predicted"/>
<dbReference type="EMBL" id="WSFT01000019">
    <property type="protein sequence ID" value="MBS4537659.1"/>
    <property type="molecule type" value="Genomic_DNA"/>
</dbReference>
<evidence type="ECO:0000256" key="1">
    <source>
        <dbReference type="SAM" id="Phobius"/>
    </source>
</evidence>
<dbReference type="RefSeq" id="WP_203365581.1">
    <property type="nucleotide sequence ID" value="NZ_WSFT01000019.1"/>
</dbReference>
<sequence length="99" mass="10855">MKKIEIKKFGIGSLFKVALYFSIIPVVIMFLVGLVFLLIGIAGKVPEMGIFGVVYMVLPIFMVIFYGVMAVVAGLIYSGLASKFGGLEIYVTEDEESTY</sequence>
<keyword evidence="1" id="KW-0472">Membrane</keyword>
<evidence type="ECO:0000313" key="2">
    <source>
        <dbReference type="EMBL" id="MBS4537659.1"/>
    </source>
</evidence>
<evidence type="ECO:0008006" key="4">
    <source>
        <dbReference type="Google" id="ProtNLM"/>
    </source>
</evidence>
<feature type="transmembrane region" description="Helical" evidence="1">
    <location>
        <begin position="48"/>
        <end position="77"/>
    </location>
</feature>
<reference evidence="2" key="1">
    <citation type="submission" date="2019-12" db="EMBL/GenBank/DDBJ databases">
        <title>Clostridiaceae gen. nov. sp. nov., isolated from sediment in Xinjiang, China.</title>
        <authorList>
            <person name="Zhang R."/>
        </authorList>
    </citation>
    <scope>NUCLEOTIDE SEQUENCE</scope>
    <source>
        <strain evidence="2">D2Q-11</strain>
    </source>
</reference>
<evidence type="ECO:0000313" key="3">
    <source>
        <dbReference type="Proteomes" id="UP000724672"/>
    </source>
</evidence>
<keyword evidence="1" id="KW-1133">Transmembrane helix</keyword>
<keyword evidence="1" id="KW-0812">Transmembrane</keyword>
<organism evidence="2 3">
    <name type="scientific">Anaeromonas frigoriresistens</name>
    <dbReference type="NCBI Taxonomy" id="2683708"/>
    <lineage>
        <taxon>Bacteria</taxon>
        <taxon>Bacillati</taxon>
        <taxon>Bacillota</taxon>
        <taxon>Tissierellia</taxon>
        <taxon>Tissierellales</taxon>
        <taxon>Thermohalobacteraceae</taxon>
        <taxon>Anaeromonas</taxon>
    </lineage>
</organism>
<accession>A0A942UQZ3</accession>
<keyword evidence="3" id="KW-1185">Reference proteome</keyword>
<comment type="caution">
    <text evidence="2">The sequence shown here is derived from an EMBL/GenBank/DDBJ whole genome shotgun (WGS) entry which is preliminary data.</text>
</comment>
<name>A0A942UQZ3_9FIRM</name>
<dbReference type="AlphaFoldDB" id="A0A942UQZ3"/>
<dbReference type="Proteomes" id="UP000724672">
    <property type="component" value="Unassembled WGS sequence"/>
</dbReference>
<protein>
    <recommendedName>
        <fullName evidence="4">DUF3566 domain-containing protein</fullName>
    </recommendedName>
</protein>